<keyword evidence="1" id="KW-0597">Phosphoprotein</keyword>
<organism evidence="4 5">
    <name type="scientific">Mesobacillus persicus</name>
    <dbReference type="NCBI Taxonomy" id="930146"/>
    <lineage>
        <taxon>Bacteria</taxon>
        <taxon>Bacillati</taxon>
        <taxon>Bacillota</taxon>
        <taxon>Bacilli</taxon>
        <taxon>Bacillales</taxon>
        <taxon>Bacillaceae</taxon>
        <taxon>Mesobacillus</taxon>
    </lineage>
</organism>
<dbReference type="Gene3D" id="3.40.50.2300">
    <property type="match status" value="1"/>
</dbReference>
<dbReference type="SMART" id="SM00850">
    <property type="entry name" value="LytTR"/>
    <property type="match status" value="1"/>
</dbReference>
<keyword evidence="5" id="KW-1185">Reference proteome</keyword>
<dbReference type="InterPro" id="IPR001789">
    <property type="entry name" value="Sig_transdc_resp-reg_receiver"/>
</dbReference>
<accession>A0A1H8JWI1</accession>
<dbReference type="EMBL" id="FOBW01000023">
    <property type="protein sequence ID" value="SEN84578.1"/>
    <property type="molecule type" value="Genomic_DNA"/>
</dbReference>
<evidence type="ECO:0000256" key="1">
    <source>
        <dbReference type="PROSITE-ProRule" id="PRU00169"/>
    </source>
</evidence>
<evidence type="ECO:0000259" key="2">
    <source>
        <dbReference type="PROSITE" id="PS50110"/>
    </source>
</evidence>
<dbReference type="OrthoDB" id="3190595at2"/>
<dbReference type="SMART" id="SM00448">
    <property type="entry name" value="REC"/>
    <property type="match status" value="1"/>
</dbReference>
<dbReference type="PROSITE" id="PS50930">
    <property type="entry name" value="HTH_LYTTR"/>
    <property type="match status" value="1"/>
</dbReference>
<dbReference type="Pfam" id="PF04397">
    <property type="entry name" value="LytTR"/>
    <property type="match status" value="1"/>
</dbReference>
<protein>
    <submittedName>
        <fullName evidence="4">Two component transcriptional regulator, LytTR family</fullName>
    </submittedName>
</protein>
<dbReference type="Gene3D" id="2.40.50.1020">
    <property type="entry name" value="LytTr DNA-binding domain"/>
    <property type="match status" value="1"/>
</dbReference>
<dbReference type="STRING" id="930146.SAMN05192533_1231"/>
<reference evidence="5" key="1">
    <citation type="submission" date="2016-10" db="EMBL/GenBank/DDBJ databases">
        <authorList>
            <person name="Varghese N."/>
            <person name="Submissions S."/>
        </authorList>
    </citation>
    <scope>NUCLEOTIDE SEQUENCE [LARGE SCALE GENOMIC DNA]</scope>
    <source>
        <strain evidence="5">B48,IBRC-M 10115,DSM 25386,CECT 8001</strain>
    </source>
</reference>
<dbReference type="GO" id="GO:0003677">
    <property type="term" value="F:DNA binding"/>
    <property type="evidence" value="ECO:0007669"/>
    <property type="project" value="InterPro"/>
</dbReference>
<dbReference type="PANTHER" id="PTHR37299:SF1">
    <property type="entry name" value="STAGE 0 SPORULATION PROTEIN A HOMOLOG"/>
    <property type="match status" value="1"/>
</dbReference>
<gene>
    <name evidence="4" type="ORF">SAMN05192533_1231</name>
</gene>
<dbReference type="InterPro" id="IPR007492">
    <property type="entry name" value="LytTR_DNA-bd_dom"/>
</dbReference>
<dbReference type="PROSITE" id="PS50110">
    <property type="entry name" value="RESPONSE_REGULATORY"/>
    <property type="match status" value="1"/>
</dbReference>
<dbReference type="InterPro" id="IPR011006">
    <property type="entry name" value="CheY-like_superfamily"/>
</dbReference>
<name>A0A1H8JWI1_9BACI</name>
<feature type="domain" description="Response regulatory" evidence="2">
    <location>
        <begin position="6"/>
        <end position="120"/>
    </location>
</feature>
<dbReference type="Proteomes" id="UP000198553">
    <property type="component" value="Unassembled WGS sequence"/>
</dbReference>
<evidence type="ECO:0000259" key="3">
    <source>
        <dbReference type="PROSITE" id="PS50930"/>
    </source>
</evidence>
<evidence type="ECO:0000313" key="4">
    <source>
        <dbReference type="EMBL" id="SEN84578.1"/>
    </source>
</evidence>
<proteinExistence type="predicted"/>
<sequence length="242" mass="27605">MNSKIKVAIAEGHPGAKECFATFIEPLESFEIVGFADNGESLLDLNSKLKPDIIIADMNMTLIIGKEAIAACLVVNPHLKFIFTSAHSEYAVHAFDLNAVDYVIKPIKKERLYIALEKAKMAISKQNLAGKKKILTLQINRDSHFIHFSKIIYIEKANRKTIVHTLDKKYETNESLDSISKRLNSDFFRTHRAFIVNLYYISQITTEGEGYLAYLEDHPHFVHISKLRIKELYKEISFISGE</sequence>
<dbReference type="GO" id="GO:0000156">
    <property type="term" value="F:phosphorelay response regulator activity"/>
    <property type="evidence" value="ECO:0007669"/>
    <property type="project" value="InterPro"/>
</dbReference>
<dbReference type="InterPro" id="IPR046947">
    <property type="entry name" value="LytR-like"/>
</dbReference>
<feature type="domain" description="HTH LytTR-type" evidence="3">
    <location>
        <begin position="135"/>
        <end position="238"/>
    </location>
</feature>
<dbReference type="SUPFAM" id="SSF52172">
    <property type="entry name" value="CheY-like"/>
    <property type="match status" value="1"/>
</dbReference>
<dbReference type="PANTHER" id="PTHR37299">
    <property type="entry name" value="TRANSCRIPTIONAL REGULATOR-RELATED"/>
    <property type="match status" value="1"/>
</dbReference>
<dbReference type="Pfam" id="PF00072">
    <property type="entry name" value="Response_reg"/>
    <property type="match status" value="1"/>
</dbReference>
<dbReference type="RefSeq" id="WP_139195429.1">
    <property type="nucleotide sequence ID" value="NZ_FOBW01000023.1"/>
</dbReference>
<evidence type="ECO:0000313" key="5">
    <source>
        <dbReference type="Proteomes" id="UP000198553"/>
    </source>
</evidence>
<dbReference type="AlphaFoldDB" id="A0A1H8JWI1"/>
<feature type="modified residue" description="4-aspartylphosphate" evidence="1">
    <location>
        <position position="57"/>
    </location>
</feature>